<feature type="transmembrane region" description="Helical" evidence="2">
    <location>
        <begin position="59"/>
        <end position="81"/>
    </location>
</feature>
<accession>K1X5V0</accession>
<gene>
    <name evidence="3" type="ORF">ACD_80C00012G0021</name>
</gene>
<feature type="transmembrane region" description="Helical" evidence="2">
    <location>
        <begin position="27"/>
        <end position="47"/>
    </location>
</feature>
<organism evidence="3">
    <name type="scientific">uncultured bacterium</name>
    <name type="common">gcode 4</name>
    <dbReference type="NCBI Taxonomy" id="1234023"/>
    <lineage>
        <taxon>Bacteria</taxon>
        <taxon>environmental samples</taxon>
    </lineage>
</organism>
<protein>
    <submittedName>
        <fullName evidence="3">Uncharacterized protein</fullName>
    </submittedName>
</protein>
<feature type="transmembrane region" description="Helical" evidence="2">
    <location>
        <begin position="102"/>
        <end position="119"/>
    </location>
</feature>
<dbReference type="AlphaFoldDB" id="K1X5V0"/>
<evidence type="ECO:0000256" key="1">
    <source>
        <dbReference type="SAM" id="MobiDB-lite"/>
    </source>
</evidence>
<feature type="transmembrane region" description="Helical" evidence="2">
    <location>
        <begin position="139"/>
        <end position="158"/>
    </location>
</feature>
<reference evidence="3" key="1">
    <citation type="journal article" date="2012" name="Science">
        <title>Fermentation, hydrogen, and sulfur metabolism in multiple uncultivated bacterial phyla.</title>
        <authorList>
            <person name="Wrighton K.C."/>
            <person name="Thomas B.C."/>
            <person name="Sharon I."/>
            <person name="Miller C.S."/>
            <person name="Castelle C.J."/>
            <person name="VerBerkmoes N.C."/>
            <person name="Wilkins M.J."/>
            <person name="Hettich R.L."/>
            <person name="Lipton M.S."/>
            <person name="Williams K.H."/>
            <person name="Long P.E."/>
            <person name="Banfield J.F."/>
        </authorList>
    </citation>
    <scope>NUCLEOTIDE SEQUENCE [LARGE SCALE GENOMIC DNA]</scope>
</reference>
<feature type="region of interest" description="Disordered" evidence="1">
    <location>
        <begin position="192"/>
        <end position="213"/>
    </location>
</feature>
<dbReference type="EMBL" id="AMFJ01036019">
    <property type="protein sequence ID" value="EKD25605.1"/>
    <property type="molecule type" value="Genomic_DNA"/>
</dbReference>
<comment type="caution">
    <text evidence="3">The sequence shown here is derived from an EMBL/GenBank/DDBJ whole genome shotgun (WGS) entry which is preliminary data.</text>
</comment>
<sequence>MHKKFNLPEKISKFAQKFWRFTKHQKIFVLYLWALSFFLLVLPLIKISPVSATSHSVRLFSKGLFTSLLIILVSMTVLLSWNMSFKFKNFIIGYFGFKENDSLFNFGFLWIIATAFLVMGDAIRVVGNTTDTIKLSWSYYFIQLFLLLGLVLTLMSVLKHAKENSNKTKIVNVVDEDAMKDIQHKKSFKGLFDEEEEEEQPKQHHTIHEHHFE</sequence>
<keyword evidence="2" id="KW-0812">Transmembrane</keyword>
<keyword evidence="2" id="KW-0472">Membrane</keyword>
<proteinExistence type="predicted"/>
<evidence type="ECO:0000313" key="3">
    <source>
        <dbReference type="EMBL" id="EKD25605.1"/>
    </source>
</evidence>
<evidence type="ECO:0000256" key="2">
    <source>
        <dbReference type="SAM" id="Phobius"/>
    </source>
</evidence>
<feature type="compositionally biased region" description="Basic residues" evidence="1">
    <location>
        <begin position="203"/>
        <end position="213"/>
    </location>
</feature>
<name>K1X5V0_9BACT</name>
<keyword evidence="2" id="KW-1133">Transmembrane helix</keyword>